<feature type="signal peptide" evidence="1">
    <location>
        <begin position="1"/>
        <end position="38"/>
    </location>
</feature>
<evidence type="ECO:0008006" key="4">
    <source>
        <dbReference type="Google" id="ProtNLM"/>
    </source>
</evidence>
<reference evidence="2 3" key="1">
    <citation type="submission" date="2018-07" db="EMBL/GenBank/DDBJ databases">
        <title>Microbacterium endoborsara sp. nov., a novel actinobacterium isolated from Borszczowia aralocaspica.</title>
        <authorList>
            <person name="An D."/>
        </authorList>
    </citation>
    <scope>NUCLEOTIDE SEQUENCE [LARGE SCALE GENOMIC DNA]</scope>
    <source>
        <strain evidence="2 3">C1.15228</strain>
    </source>
</reference>
<keyword evidence="3" id="KW-1185">Reference proteome</keyword>
<proteinExistence type="predicted"/>
<feature type="chain" id="PRO_5016759945" description="Lactococcin 972 family bacteriocin" evidence="1">
    <location>
        <begin position="39"/>
        <end position="115"/>
    </location>
</feature>
<dbReference type="Proteomes" id="UP000253508">
    <property type="component" value="Unassembled WGS sequence"/>
</dbReference>
<gene>
    <name evidence="2" type="ORF">DTO57_11415</name>
</gene>
<accession>A0A367XXE4</accession>
<keyword evidence="1" id="KW-0732">Signal</keyword>
<evidence type="ECO:0000256" key="1">
    <source>
        <dbReference type="SAM" id="SignalP"/>
    </source>
</evidence>
<dbReference type="EMBL" id="QORO01000004">
    <property type="protein sequence ID" value="RCK58287.1"/>
    <property type="molecule type" value="Genomic_DNA"/>
</dbReference>
<protein>
    <recommendedName>
        <fullName evidence="4">Lactococcin 972 family bacteriocin</fullName>
    </recommendedName>
</protein>
<evidence type="ECO:0000313" key="2">
    <source>
        <dbReference type="EMBL" id="RCK58287.1"/>
    </source>
</evidence>
<dbReference type="AlphaFoldDB" id="A0A367XXE4"/>
<evidence type="ECO:0000313" key="3">
    <source>
        <dbReference type="Proteomes" id="UP000253508"/>
    </source>
</evidence>
<sequence>MTSQTHTKKKFTQKLASVAFAAALIIGGSVATSSAAHAAPTTSANGNTAIGGYTASDKFWGTGATRYFTVCSKAVSAKKAHVIKSGGTNVKSSCARGVGANDRNLWYGVVTWHQS</sequence>
<comment type="caution">
    <text evidence="2">The sequence shown here is derived from an EMBL/GenBank/DDBJ whole genome shotgun (WGS) entry which is preliminary data.</text>
</comment>
<organism evidence="2 3">
    <name type="scientific">Microbacterium sorbitolivorans</name>
    <dbReference type="NCBI Taxonomy" id="1867410"/>
    <lineage>
        <taxon>Bacteria</taxon>
        <taxon>Bacillati</taxon>
        <taxon>Actinomycetota</taxon>
        <taxon>Actinomycetes</taxon>
        <taxon>Micrococcales</taxon>
        <taxon>Microbacteriaceae</taxon>
        <taxon>Microbacterium</taxon>
    </lineage>
</organism>
<name>A0A367XXE4_9MICO</name>
<dbReference type="RefSeq" id="WP_114118345.1">
    <property type="nucleotide sequence ID" value="NZ_BMHU01000002.1"/>
</dbReference>